<dbReference type="AlphaFoldDB" id="A0A9D1FGW6"/>
<evidence type="ECO:0000256" key="4">
    <source>
        <dbReference type="HAMAP-Rule" id="MF_00724"/>
    </source>
</evidence>
<reference evidence="6" key="1">
    <citation type="submission" date="2020-10" db="EMBL/GenBank/DDBJ databases">
        <authorList>
            <person name="Gilroy R."/>
        </authorList>
    </citation>
    <scope>NUCLEOTIDE SEQUENCE</scope>
    <source>
        <strain evidence="6">CHK152-2871</strain>
    </source>
</reference>
<organism evidence="6 7">
    <name type="scientific">Candidatus Galligastranaerophilus intestinavium</name>
    <dbReference type="NCBI Taxonomy" id="2840836"/>
    <lineage>
        <taxon>Bacteria</taxon>
        <taxon>Candidatus Galligastranaerophilus</taxon>
    </lineage>
</organism>
<evidence type="ECO:0000256" key="5">
    <source>
        <dbReference type="NCBIfam" id="TIGR00205"/>
    </source>
</evidence>
<evidence type="ECO:0000313" key="7">
    <source>
        <dbReference type="Proteomes" id="UP000886865"/>
    </source>
</evidence>
<name>A0A9D1FGW6_9BACT</name>
<evidence type="ECO:0000256" key="1">
    <source>
        <dbReference type="ARBA" id="ARBA00004117"/>
    </source>
</evidence>
<keyword evidence="3 4" id="KW-0975">Bacterial flagellum</keyword>
<evidence type="ECO:0000256" key="2">
    <source>
        <dbReference type="ARBA" id="ARBA00009272"/>
    </source>
</evidence>
<dbReference type="NCBIfam" id="TIGR00205">
    <property type="entry name" value="fliE"/>
    <property type="match status" value="1"/>
</dbReference>
<dbReference type="GO" id="GO:0009425">
    <property type="term" value="C:bacterial-type flagellum basal body"/>
    <property type="evidence" value="ECO:0007669"/>
    <property type="project" value="UniProtKB-SubCell"/>
</dbReference>
<accession>A0A9D1FGW6</accession>
<comment type="caution">
    <text evidence="6">The sequence shown here is derived from an EMBL/GenBank/DDBJ whole genome shotgun (WGS) entry which is preliminary data.</text>
</comment>
<dbReference type="EMBL" id="DVJQ01000006">
    <property type="protein sequence ID" value="HIS73513.1"/>
    <property type="molecule type" value="Genomic_DNA"/>
</dbReference>
<comment type="subcellular location">
    <subcellularLocation>
        <location evidence="1 4">Bacterial flagellum basal body</location>
    </subcellularLocation>
</comment>
<comment type="similarity">
    <text evidence="2 4">Belongs to the FliE family.</text>
</comment>
<keyword evidence="6" id="KW-0969">Cilium</keyword>
<reference evidence="6" key="2">
    <citation type="journal article" date="2021" name="PeerJ">
        <title>Extensive microbial diversity within the chicken gut microbiome revealed by metagenomics and culture.</title>
        <authorList>
            <person name="Gilroy R."/>
            <person name="Ravi A."/>
            <person name="Getino M."/>
            <person name="Pursley I."/>
            <person name="Horton D.L."/>
            <person name="Alikhan N.F."/>
            <person name="Baker D."/>
            <person name="Gharbi K."/>
            <person name="Hall N."/>
            <person name="Watson M."/>
            <person name="Adriaenssens E.M."/>
            <person name="Foster-Nyarko E."/>
            <person name="Jarju S."/>
            <person name="Secka A."/>
            <person name="Antonio M."/>
            <person name="Oren A."/>
            <person name="Chaudhuri R.R."/>
            <person name="La Ragione R."/>
            <person name="Hildebrand F."/>
            <person name="Pallen M.J."/>
        </authorList>
    </citation>
    <scope>NUCLEOTIDE SEQUENCE</scope>
    <source>
        <strain evidence="6">CHK152-2871</strain>
    </source>
</reference>
<dbReference type="PANTHER" id="PTHR34653">
    <property type="match status" value="1"/>
</dbReference>
<evidence type="ECO:0000256" key="3">
    <source>
        <dbReference type="ARBA" id="ARBA00023143"/>
    </source>
</evidence>
<keyword evidence="6" id="KW-0282">Flagellum</keyword>
<sequence>MNFEINTNISSIDNFNKSFDKSIKNFDKQIDDASDFNEVFNSLTSSEPKNTKEPQKLKGSVEMFLGADAINAQKVENLSETALMARDIGQGFSNGISNLSATQKTAEDAMETFAAGGDISVHEVMIASQKSTLAMQMAIQLRNQMINAYSEFKNLRV</sequence>
<gene>
    <name evidence="4 6" type="primary">fliE</name>
    <name evidence="6" type="ORF">IAA86_00670</name>
</gene>
<dbReference type="GO" id="GO:0005198">
    <property type="term" value="F:structural molecule activity"/>
    <property type="evidence" value="ECO:0007669"/>
    <property type="project" value="UniProtKB-UniRule"/>
</dbReference>
<dbReference type="HAMAP" id="MF_00724">
    <property type="entry name" value="FliE"/>
    <property type="match status" value="1"/>
</dbReference>
<dbReference type="PANTHER" id="PTHR34653:SF1">
    <property type="entry name" value="FLAGELLAR HOOK-BASAL BODY COMPLEX PROTEIN FLIE"/>
    <property type="match status" value="1"/>
</dbReference>
<dbReference type="GO" id="GO:0071973">
    <property type="term" value="P:bacterial-type flagellum-dependent cell motility"/>
    <property type="evidence" value="ECO:0007669"/>
    <property type="project" value="InterPro"/>
</dbReference>
<dbReference type="GO" id="GO:0003774">
    <property type="term" value="F:cytoskeletal motor activity"/>
    <property type="evidence" value="ECO:0007669"/>
    <property type="project" value="InterPro"/>
</dbReference>
<evidence type="ECO:0000313" key="6">
    <source>
        <dbReference type="EMBL" id="HIS73513.1"/>
    </source>
</evidence>
<dbReference type="Proteomes" id="UP000886865">
    <property type="component" value="Unassembled WGS sequence"/>
</dbReference>
<dbReference type="PRINTS" id="PR01006">
    <property type="entry name" value="FLGHOOKFLIE"/>
</dbReference>
<proteinExistence type="inferred from homology"/>
<protein>
    <recommendedName>
        <fullName evidence="4 5">Flagellar hook-basal body complex protein FliE</fullName>
    </recommendedName>
</protein>
<dbReference type="Pfam" id="PF02049">
    <property type="entry name" value="FliE"/>
    <property type="match status" value="1"/>
</dbReference>
<keyword evidence="6" id="KW-0966">Cell projection</keyword>
<dbReference type="InterPro" id="IPR001624">
    <property type="entry name" value="FliE"/>
</dbReference>